<dbReference type="Pfam" id="PF13400">
    <property type="entry name" value="Tad"/>
    <property type="match status" value="1"/>
</dbReference>
<evidence type="ECO:0000313" key="6">
    <source>
        <dbReference type="Proteomes" id="UP000293172"/>
    </source>
</evidence>
<dbReference type="RefSeq" id="WP_131176110.1">
    <property type="nucleotide sequence ID" value="NZ_QJUL01000016.1"/>
</dbReference>
<evidence type="ECO:0000259" key="2">
    <source>
        <dbReference type="Pfam" id="PF13400"/>
    </source>
</evidence>
<proteinExistence type="predicted"/>
<dbReference type="EMBL" id="QJUM01000014">
    <property type="protein sequence ID" value="TBV05045.1"/>
    <property type="molecule type" value="Genomic_DNA"/>
</dbReference>
<dbReference type="OrthoDB" id="5720484at2"/>
<dbReference type="Proteomes" id="UP000291334">
    <property type="component" value="Unassembled WGS sequence"/>
</dbReference>
<keyword evidence="1" id="KW-0472">Membrane</keyword>
<keyword evidence="5" id="KW-1185">Reference proteome</keyword>
<gene>
    <name evidence="4" type="ORF">DNK34_13400</name>
    <name evidence="3" type="ORF">DNK44_13060</name>
</gene>
<dbReference type="AlphaFoldDB" id="A0A4Q9R0D6"/>
<evidence type="ECO:0000313" key="4">
    <source>
        <dbReference type="EMBL" id="TBV05045.1"/>
    </source>
</evidence>
<name>A0A4Q9R0D6_9GAMM</name>
<dbReference type="Proteomes" id="UP000293172">
    <property type="component" value="Unassembled WGS sequence"/>
</dbReference>
<feature type="transmembrane region" description="Helical" evidence="1">
    <location>
        <begin position="12"/>
        <end position="33"/>
    </location>
</feature>
<comment type="caution">
    <text evidence="3">The sequence shown here is derived from an EMBL/GenBank/DDBJ whole genome shotgun (WGS) entry which is preliminary data.</text>
</comment>
<organism evidence="3 6">
    <name type="scientific">Phytopseudomonas dryadis</name>
    <dbReference type="NCBI Taxonomy" id="2487520"/>
    <lineage>
        <taxon>Bacteria</taxon>
        <taxon>Pseudomonadati</taxon>
        <taxon>Pseudomonadota</taxon>
        <taxon>Gammaproteobacteria</taxon>
        <taxon>Pseudomonadales</taxon>
        <taxon>Pseudomonadaceae</taxon>
        <taxon>Phytopseudomonas</taxon>
    </lineage>
</organism>
<reference evidence="5 6" key="1">
    <citation type="submission" date="2018-06" db="EMBL/GenBank/DDBJ databases">
        <title>Three novel Pseudomonas species isolated from symptomatic oak.</title>
        <authorList>
            <person name="Bueno-Gonzalez V."/>
            <person name="Brady C."/>
        </authorList>
    </citation>
    <scope>NUCLEOTIDE SEQUENCE [LARGE SCALE GENOMIC DNA]</scope>
    <source>
        <strain evidence="4 5">P26B</strain>
        <strain evidence="3 6">P6B</strain>
    </source>
</reference>
<evidence type="ECO:0000313" key="3">
    <source>
        <dbReference type="EMBL" id="TBU92106.1"/>
    </source>
</evidence>
<accession>A0A4Q9R0D6</accession>
<evidence type="ECO:0000313" key="5">
    <source>
        <dbReference type="Proteomes" id="UP000291334"/>
    </source>
</evidence>
<keyword evidence="1" id="KW-0812">Transmembrane</keyword>
<evidence type="ECO:0000256" key="1">
    <source>
        <dbReference type="SAM" id="Phobius"/>
    </source>
</evidence>
<dbReference type="InterPro" id="IPR028087">
    <property type="entry name" value="Tad_N"/>
</dbReference>
<protein>
    <recommendedName>
        <fullName evidence="2">Putative Flp pilus-assembly TadG-like N-terminal domain-containing protein</fullName>
    </recommendedName>
</protein>
<dbReference type="EMBL" id="QJUL01000016">
    <property type="protein sequence ID" value="TBU92106.1"/>
    <property type="molecule type" value="Genomic_DNA"/>
</dbReference>
<keyword evidence="1" id="KW-1133">Transmembrane helix</keyword>
<feature type="domain" description="Putative Flp pilus-assembly TadG-like N-terminal" evidence="2">
    <location>
        <begin position="12"/>
        <end position="56"/>
    </location>
</feature>
<sequence>MNHSGVLHRQRGVFSIISAATLVMAILFLALVVDSGRLYLEQRNLQRIADTAALEAISRLEQGNCSLDTANARLYAQENAASYGFPSSDLQSLSASCVSISILDGLRINTPDAGSGRAVEVITSNRVPASIIVRTASLFGFPGNATVRLQAVAVAEKDSDPLAVFSVGAQLLGLNANGLVPKLLEVVGVNVNTLTLLDSSGLANAQITPSGLLQALGVDLSINQLKALSAEGLVQLVDTRIGLLGLQDLIEVSAELISHDQTLAAEVAALGNSLIGTQLESARVNLLATADRPGLLQLVTGPDQPLGSALDARVNLGDVLSTGLLTAAQGRGLLVDQLNLLNGTLTLAMGIVEPPSIGIGPVGTTAYNAQVRLQVNTDTSNLPVLGSLLNFLGTSVKLPLIIDLVNARGELSEIDCSRAAPQATIDVESRIGNICIGSMPSDTLWSTRTSCTEASLQDESLVRLLNIDLVRGRAAIPLLGTGANPVRDVVTLAEQESEETGINNLALGSSLTELLQQVLNLIKLGIPQRSDGSAGFNQAQATQIADRYLTTLNYSRSAIREQMTNDGLNWKRPGACVLVCLADTTMPNEWYGNAPANCASNRTACRNTLISSLQSKAQSGLVGSIVGGVFDLVGNLVNTLTLGLLGLGDDSQPLLMKILDPILSLLKPLLDSVGSAVSTLLASLGLELGKSEINVHSISCGIPRLVQ</sequence>